<accession>A0A833N1X6</accession>
<evidence type="ECO:0000313" key="2">
    <source>
        <dbReference type="EMBL" id="KAB7782519.1"/>
    </source>
</evidence>
<organism evidence="2 3">
    <name type="scientific">Methylorubrum populi</name>
    <dbReference type="NCBI Taxonomy" id="223967"/>
    <lineage>
        <taxon>Bacteria</taxon>
        <taxon>Pseudomonadati</taxon>
        <taxon>Pseudomonadota</taxon>
        <taxon>Alphaproteobacteria</taxon>
        <taxon>Hyphomicrobiales</taxon>
        <taxon>Methylobacteriaceae</taxon>
        <taxon>Methylorubrum</taxon>
    </lineage>
</organism>
<gene>
    <name evidence="2" type="ORF">F8B43_5274</name>
</gene>
<name>A0A833N1X6_9HYPH</name>
<proteinExistence type="predicted"/>
<dbReference type="Proteomes" id="UP000469949">
    <property type="component" value="Unassembled WGS sequence"/>
</dbReference>
<dbReference type="EMBL" id="WEKV01000020">
    <property type="protein sequence ID" value="KAB7782519.1"/>
    <property type="molecule type" value="Genomic_DNA"/>
</dbReference>
<feature type="compositionally biased region" description="Low complexity" evidence="1">
    <location>
        <begin position="17"/>
        <end position="32"/>
    </location>
</feature>
<comment type="caution">
    <text evidence="2">The sequence shown here is derived from an EMBL/GenBank/DDBJ whole genome shotgun (WGS) entry which is preliminary data.</text>
</comment>
<feature type="region of interest" description="Disordered" evidence="1">
    <location>
        <begin position="16"/>
        <end position="41"/>
    </location>
</feature>
<reference evidence="2 3" key="1">
    <citation type="submission" date="2019-10" db="EMBL/GenBank/DDBJ databases">
        <title>Draft Genome Sequence of the Caffeine Degrading Methylotroph Methylorubrum populi PINKEL.</title>
        <authorList>
            <person name="Dawson S.C."/>
            <person name="Zhang X."/>
            <person name="Wright M.E."/>
            <person name="Sharma G."/>
            <person name="Langner J.T."/>
            <person name="Ditty J.L."/>
            <person name="Subuyuj G.A."/>
        </authorList>
    </citation>
    <scope>NUCLEOTIDE SEQUENCE [LARGE SCALE GENOMIC DNA]</scope>
    <source>
        <strain evidence="2 3">Pinkel</strain>
    </source>
</reference>
<protein>
    <submittedName>
        <fullName evidence="2">Uncharacterized protein</fullName>
    </submittedName>
</protein>
<sequence>MRPSVKLPRDWITDGHASAAEARTTRSARTLSVDARSRRGV</sequence>
<dbReference type="AlphaFoldDB" id="A0A833N1X6"/>
<evidence type="ECO:0000256" key="1">
    <source>
        <dbReference type="SAM" id="MobiDB-lite"/>
    </source>
</evidence>
<evidence type="ECO:0000313" key="3">
    <source>
        <dbReference type="Proteomes" id="UP000469949"/>
    </source>
</evidence>